<dbReference type="Gene3D" id="1.10.4030.10">
    <property type="entry name" value="Porin chaperone SurA, peptide-binding domain"/>
    <property type="match status" value="1"/>
</dbReference>
<evidence type="ECO:0000256" key="2">
    <source>
        <dbReference type="ARBA" id="ARBA00023110"/>
    </source>
</evidence>
<dbReference type="InterPro" id="IPR050280">
    <property type="entry name" value="OMP_Chaperone_SurA"/>
</dbReference>
<evidence type="ECO:0000313" key="6">
    <source>
        <dbReference type="Proteomes" id="UP000769617"/>
    </source>
</evidence>
<dbReference type="SUPFAM" id="SSF109998">
    <property type="entry name" value="Triger factor/SurA peptide-binding domain-like"/>
    <property type="match status" value="1"/>
</dbReference>
<dbReference type="InterPro" id="IPR027304">
    <property type="entry name" value="Trigger_fact/SurA_dom_sf"/>
</dbReference>
<evidence type="ECO:0000313" key="5">
    <source>
        <dbReference type="EMBL" id="MBW6390953.1"/>
    </source>
</evidence>
<gene>
    <name evidence="5" type="ORF">KPL81_07255</name>
</gene>
<sequence length="224" mass="24943">MRIPPIATLGALGLVLCLGAVPLTALAQEQNQNFQPVQRQSLDRIVAVVNEQAIMQSQLEERMEQARSQIAAQGQGLPPEGVLREHVLEQVILEEIQLQMAADAGLSVDDTALNRQIREIAESNGMTLDQFADALEADGLNMASVREEIRREMLLRELHQRQVGGRVNVSNREVERFIEQQGGNVSPEQARQMVFQRKANEALDAWLQEIRAEAFVDNRLTSGS</sequence>
<keyword evidence="2" id="KW-0697">Rotamase</keyword>
<dbReference type="InterPro" id="IPR015391">
    <property type="entry name" value="SurA_N"/>
</dbReference>
<keyword evidence="2" id="KW-0413">Isomerase</keyword>
<proteinExistence type="predicted"/>
<dbReference type="Proteomes" id="UP000769617">
    <property type="component" value="Unassembled WGS sequence"/>
</dbReference>
<dbReference type="PANTHER" id="PTHR47637">
    <property type="entry name" value="CHAPERONE SURA"/>
    <property type="match status" value="1"/>
</dbReference>
<name>A0ABS6ZMH6_9GAMM</name>
<organism evidence="5 6">
    <name type="scientific">Billgrantia antri</name>
    <dbReference type="NCBI Taxonomy" id="2846777"/>
    <lineage>
        <taxon>Bacteria</taxon>
        <taxon>Pseudomonadati</taxon>
        <taxon>Pseudomonadota</taxon>
        <taxon>Gammaproteobacteria</taxon>
        <taxon>Oceanospirillales</taxon>
        <taxon>Halomonadaceae</taxon>
        <taxon>Billgrantia</taxon>
    </lineage>
</organism>
<dbReference type="RefSeq" id="WP_219791244.1">
    <property type="nucleotide sequence ID" value="NZ_JAHYCA010000002.1"/>
</dbReference>
<evidence type="ECO:0000256" key="1">
    <source>
        <dbReference type="ARBA" id="ARBA00022729"/>
    </source>
</evidence>
<reference evidence="5 6" key="1">
    <citation type="submission" date="2021-07" db="EMBL/GenBank/DDBJ databases">
        <authorList>
            <person name="So Y."/>
        </authorList>
    </citation>
    <scope>NUCLEOTIDE SEQUENCE [LARGE SCALE GENOMIC DNA]</scope>
    <source>
        <strain evidence="5 6">Y3S6</strain>
    </source>
</reference>
<feature type="domain" description="SurA N-terminal" evidence="4">
    <location>
        <begin position="42"/>
        <end position="158"/>
    </location>
</feature>
<feature type="chain" id="PRO_5045246730" evidence="3">
    <location>
        <begin position="28"/>
        <end position="224"/>
    </location>
</feature>
<protein>
    <submittedName>
        <fullName evidence="5">SurA N-terminal domain-containing protein</fullName>
    </submittedName>
</protein>
<feature type="signal peptide" evidence="3">
    <location>
        <begin position="1"/>
        <end position="27"/>
    </location>
</feature>
<dbReference type="PANTHER" id="PTHR47637:SF1">
    <property type="entry name" value="CHAPERONE SURA"/>
    <property type="match status" value="1"/>
</dbReference>
<evidence type="ECO:0000259" key="4">
    <source>
        <dbReference type="Pfam" id="PF09312"/>
    </source>
</evidence>
<accession>A0ABS6ZMH6</accession>
<evidence type="ECO:0000256" key="3">
    <source>
        <dbReference type="SAM" id="SignalP"/>
    </source>
</evidence>
<comment type="caution">
    <text evidence="5">The sequence shown here is derived from an EMBL/GenBank/DDBJ whole genome shotgun (WGS) entry which is preliminary data.</text>
</comment>
<dbReference type="Pfam" id="PF09312">
    <property type="entry name" value="SurA_N"/>
    <property type="match status" value="1"/>
</dbReference>
<keyword evidence="6" id="KW-1185">Reference proteome</keyword>
<keyword evidence="1 3" id="KW-0732">Signal</keyword>
<dbReference type="EMBL" id="JAHYCA010000002">
    <property type="protein sequence ID" value="MBW6390953.1"/>
    <property type="molecule type" value="Genomic_DNA"/>
</dbReference>